<dbReference type="SUPFAM" id="SSF52540">
    <property type="entry name" value="P-loop containing nucleoside triphosphate hydrolases"/>
    <property type="match status" value="1"/>
</dbReference>
<protein>
    <submittedName>
        <fullName evidence="7">Type III restriction protein, restriction subunit</fullName>
    </submittedName>
</protein>
<dbReference type="PANTHER" id="PTHR11274:SF0">
    <property type="entry name" value="GENERAL TRANSCRIPTION AND DNA REPAIR FACTOR IIH HELICASE SUBUNIT XPB"/>
    <property type="match status" value="1"/>
</dbReference>
<feature type="domain" description="Helicase C-terminal" evidence="6">
    <location>
        <begin position="514"/>
        <end position="660"/>
    </location>
</feature>
<dbReference type="Gene3D" id="3.40.50.300">
    <property type="entry name" value="P-loop containing nucleotide triphosphate hydrolases"/>
    <property type="match status" value="2"/>
</dbReference>
<keyword evidence="1" id="KW-0547">Nucleotide-binding</keyword>
<dbReference type="CDD" id="cd17926">
    <property type="entry name" value="DEXHc_RE"/>
    <property type="match status" value="1"/>
</dbReference>
<dbReference type="CDD" id="cd09179">
    <property type="entry name" value="PLDc_N_DEXD_a"/>
    <property type="match status" value="1"/>
</dbReference>
<feature type="domain" description="Helicase ATP-binding" evidence="5">
    <location>
        <begin position="261"/>
        <end position="410"/>
    </location>
</feature>
<reference evidence="7 8" key="1">
    <citation type="submission" date="2018-01" db="EMBL/GenBank/DDBJ databases">
        <authorList>
            <person name="Clerissi C."/>
        </authorList>
    </citation>
    <scope>NUCLEOTIDE SEQUENCE [LARGE SCALE GENOMIC DNA]</scope>
    <source>
        <strain evidence="7">Cupriavidus taiwanensis STM 8556</strain>
    </source>
</reference>
<dbReference type="InterPro" id="IPR001650">
    <property type="entry name" value="Helicase_C-like"/>
</dbReference>
<dbReference type="PANTHER" id="PTHR11274">
    <property type="entry name" value="RAD25/XP-B DNA REPAIR HELICASE"/>
    <property type="match status" value="1"/>
</dbReference>
<keyword evidence="3" id="KW-0347">Helicase</keyword>
<gene>
    <name evidence="7" type="ORF">CBM2613_A10052</name>
</gene>
<dbReference type="Pfam" id="PF04851">
    <property type="entry name" value="ResIII"/>
    <property type="match status" value="1"/>
</dbReference>
<organism evidence="7 8">
    <name type="scientific">Cupriavidus taiwanensis</name>
    <dbReference type="NCBI Taxonomy" id="164546"/>
    <lineage>
        <taxon>Bacteria</taxon>
        <taxon>Pseudomonadati</taxon>
        <taxon>Pseudomonadota</taxon>
        <taxon>Betaproteobacteria</taxon>
        <taxon>Burkholderiales</taxon>
        <taxon>Burkholderiaceae</taxon>
        <taxon>Cupriavidus</taxon>
    </lineage>
</organism>
<dbReference type="RefSeq" id="WP_116330196.1">
    <property type="nucleotide sequence ID" value="NZ_LT992559.1"/>
</dbReference>
<sequence>MTGETGLSALNLADQYRTGESDPVAAFYRPCLLNSCEYGRAVGYFRSSVYLVIGPAAVEFARRGGMIRLVCSPDLDGFDADTISEGYEARRARLEKALSDEIDGLLAGDDTAYRLRVLSTLVAFGALDIRLALRPSAKGIYHEKIGIFKDLFGSTVSFLGSANETWNGWHFAGNHEAMEVFRSWKGQGEADRVARHEAYFERLWNGHVPGVEVVPFPEAARRRLVSSALASTQEVEFQRIGEPVNQPRRRTPLPHQTAALEAWRAASRRGILEHATGSGKTFTAITAIKEHLDTGGAVLVLVPSRLLLEQWEAELREEIPDAALIVAGGGHSKWRQPGRLKAMTVSGSFDLKRIVLTTMQTAATDDFRRSVRGGSHLMIVADEVHQSGSSHHSKIYEINAGVRLGLSATPRRYGDPDGTAKLFGYFGPVVPPPFTLNDAIRSKRLVEYEYHPHPIHLTADEAEEWKRLTLLIVREMGRKLTDGPMQLSEKAKMLLIRRSRIAKKASAKIALASDVLSGGYEKGQRWLVYCEDGEHLRLTMEALRERGLSPFEYHTGMNGDRSAALDWFRSFGGILVSIKCLDEGVDIPAVDHALILASSQNPRQFIQRRGRVLRTAHGKTLAVIHDALVVPLSLEEEPEQLALLKSELARAIEFADSAVNKTAGAEIRAVAASLGFDPETLKDKGIEEETEE</sequence>
<name>A0A976ASX2_9BURK</name>
<dbReference type="PROSITE" id="PS51192">
    <property type="entry name" value="HELICASE_ATP_BIND_1"/>
    <property type="match status" value="1"/>
</dbReference>
<dbReference type="EMBL" id="OFTH01000001">
    <property type="protein sequence ID" value="SOZ51616.1"/>
    <property type="molecule type" value="Genomic_DNA"/>
</dbReference>
<dbReference type="InterPro" id="IPR006935">
    <property type="entry name" value="Helicase/UvrB_N"/>
</dbReference>
<evidence type="ECO:0000256" key="3">
    <source>
        <dbReference type="ARBA" id="ARBA00022806"/>
    </source>
</evidence>
<dbReference type="InterPro" id="IPR050615">
    <property type="entry name" value="ATP-dep_DNA_Helicase"/>
</dbReference>
<dbReference type="GO" id="GO:0004386">
    <property type="term" value="F:helicase activity"/>
    <property type="evidence" value="ECO:0007669"/>
    <property type="project" value="UniProtKB-KW"/>
</dbReference>
<keyword evidence="2" id="KW-0378">Hydrolase</keyword>
<evidence type="ECO:0000259" key="6">
    <source>
        <dbReference type="PROSITE" id="PS51194"/>
    </source>
</evidence>
<dbReference type="Pfam" id="PF00271">
    <property type="entry name" value="Helicase_C"/>
    <property type="match status" value="1"/>
</dbReference>
<dbReference type="PROSITE" id="PS51194">
    <property type="entry name" value="HELICASE_CTER"/>
    <property type="match status" value="1"/>
</dbReference>
<dbReference type="AlphaFoldDB" id="A0A976ASX2"/>
<keyword evidence="4" id="KW-0067">ATP-binding</keyword>
<dbReference type="SMART" id="SM00487">
    <property type="entry name" value="DEXDc"/>
    <property type="match status" value="1"/>
</dbReference>
<proteinExistence type="predicted"/>
<dbReference type="SMART" id="SM00490">
    <property type="entry name" value="HELICc"/>
    <property type="match status" value="1"/>
</dbReference>
<accession>A0A976ASX2</accession>
<evidence type="ECO:0000256" key="2">
    <source>
        <dbReference type="ARBA" id="ARBA00022801"/>
    </source>
</evidence>
<dbReference type="Proteomes" id="UP000256952">
    <property type="component" value="Chromosome CBM2613_a"/>
</dbReference>
<evidence type="ECO:0000256" key="4">
    <source>
        <dbReference type="ARBA" id="ARBA00022840"/>
    </source>
</evidence>
<evidence type="ECO:0000313" key="7">
    <source>
        <dbReference type="EMBL" id="SOZ51616.1"/>
    </source>
</evidence>
<dbReference type="InterPro" id="IPR014001">
    <property type="entry name" value="Helicase_ATP-bd"/>
</dbReference>
<dbReference type="GO" id="GO:0005524">
    <property type="term" value="F:ATP binding"/>
    <property type="evidence" value="ECO:0007669"/>
    <property type="project" value="UniProtKB-KW"/>
</dbReference>
<evidence type="ECO:0000256" key="1">
    <source>
        <dbReference type="ARBA" id="ARBA00022741"/>
    </source>
</evidence>
<evidence type="ECO:0000313" key="8">
    <source>
        <dbReference type="Proteomes" id="UP000256952"/>
    </source>
</evidence>
<evidence type="ECO:0000259" key="5">
    <source>
        <dbReference type="PROSITE" id="PS51192"/>
    </source>
</evidence>
<dbReference type="Gene3D" id="3.30.870.10">
    <property type="entry name" value="Endonuclease Chain A"/>
    <property type="match status" value="1"/>
</dbReference>
<comment type="caution">
    <text evidence="7">The sequence shown here is derived from an EMBL/GenBank/DDBJ whole genome shotgun (WGS) entry which is preliminary data.</text>
</comment>
<dbReference type="GO" id="GO:0016787">
    <property type="term" value="F:hydrolase activity"/>
    <property type="evidence" value="ECO:0007669"/>
    <property type="project" value="UniProtKB-KW"/>
</dbReference>
<dbReference type="GO" id="GO:0003677">
    <property type="term" value="F:DNA binding"/>
    <property type="evidence" value="ECO:0007669"/>
    <property type="project" value="InterPro"/>
</dbReference>
<dbReference type="InterPro" id="IPR027417">
    <property type="entry name" value="P-loop_NTPase"/>
</dbReference>